<evidence type="ECO:0000256" key="5">
    <source>
        <dbReference type="PROSITE-ProRule" id="PRU00176"/>
    </source>
</evidence>
<dbReference type="PROSITE" id="PS50102">
    <property type="entry name" value="RRM"/>
    <property type="match status" value="1"/>
</dbReference>
<comment type="subcellular location">
    <subcellularLocation>
        <location evidence="1">Nucleus</location>
    </subcellularLocation>
</comment>
<keyword evidence="3" id="KW-0539">Nucleus</keyword>
<dbReference type="InterPro" id="IPR051183">
    <property type="entry name" value="U1_U11-U12_snRNP_70-35kDa"/>
</dbReference>
<dbReference type="GO" id="GO:0003729">
    <property type="term" value="F:mRNA binding"/>
    <property type="evidence" value="ECO:0007669"/>
    <property type="project" value="TreeGrafter"/>
</dbReference>
<dbReference type="InterPro" id="IPR012677">
    <property type="entry name" value="Nucleotide-bd_a/b_plait_sf"/>
</dbReference>
<dbReference type="Pfam" id="PF00076">
    <property type="entry name" value="RRM_1"/>
    <property type="match status" value="1"/>
</dbReference>
<dbReference type="Gene3D" id="3.30.70.330">
    <property type="match status" value="1"/>
</dbReference>
<proteinExistence type="predicted"/>
<dbReference type="PANTHER" id="PTHR13952:SF5">
    <property type="entry name" value="U1 SMALL NUCLEAR RIBONUCLEOPROTEIN 70 KDA"/>
    <property type="match status" value="1"/>
</dbReference>
<sequence>MTDKLPPNLLMLFAPRPPVRYLKPVDHAAGDRKTMPIDGLAQFLPALQQYKDTDEYTPTESWLERKDRLKIEREAAVETLKSAAYNPAEDPNIRGDAFKTLIAARLSYDTTEQDLEHEFGRHGPIERIRLIKDTHSEEKPGKKKKPHRGYAFIVFERERDMRDLAVAWVAETTPVPQPLGQPALVASAALQAAVSEAALTQVVAETVDSEEACVEASAVAIVAAPPQALAETVVVLAAVAIAIGVTSHVAQAASQMIDTVVADARIPDAQEAMLSLCGSAIESGIETEVTVVIVAIVVTVAIVTMTAHGTTTVNDATTRATVTMSPERSAGTDGFFVHLPALSIFCSRVSWYL</sequence>
<evidence type="ECO:0000256" key="2">
    <source>
        <dbReference type="ARBA" id="ARBA00022884"/>
    </source>
</evidence>
<evidence type="ECO:0000256" key="3">
    <source>
        <dbReference type="ARBA" id="ARBA00023242"/>
    </source>
</evidence>
<dbReference type="GO" id="GO:0000398">
    <property type="term" value="P:mRNA splicing, via spliceosome"/>
    <property type="evidence" value="ECO:0007669"/>
    <property type="project" value="TreeGrafter"/>
</dbReference>
<organism evidence="7 8">
    <name type="scientific">Ceratocystis fimbriata f. sp. platani</name>
    <dbReference type="NCBI Taxonomy" id="88771"/>
    <lineage>
        <taxon>Eukaryota</taxon>
        <taxon>Fungi</taxon>
        <taxon>Dikarya</taxon>
        <taxon>Ascomycota</taxon>
        <taxon>Pezizomycotina</taxon>
        <taxon>Sordariomycetes</taxon>
        <taxon>Hypocreomycetidae</taxon>
        <taxon>Microascales</taxon>
        <taxon>Ceratocystidaceae</taxon>
        <taxon>Ceratocystis</taxon>
    </lineage>
</organism>
<keyword evidence="2 5" id="KW-0694">RNA-binding</keyword>
<evidence type="ECO:0000256" key="4">
    <source>
        <dbReference type="ARBA" id="ARBA00023274"/>
    </source>
</evidence>
<evidence type="ECO:0000256" key="1">
    <source>
        <dbReference type="ARBA" id="ARBA00004123"/>
    </source>
</evidence>
<dbReference type="GO" id="GO:0030619">
    <property type="term" value="F:U1 snRNA binding"/>
    <property type="evidence" value="ECO:0007669"/>
    <property type="project" value="TreeGrafter"/>
</dbReference>
<evidence type="ECO:0000313" key="8">
    <source>
        <dbReference type="Proteomes" id="UP000034841"/>
    </source>
</evidence>
<accession>A0A0F8DMN9</accession>
<dbReference type="Pfam" id="PF12220">
    <property type="entry name" value="U1snRNP70_N"/>
    <property type="match status" value="1"/>
</dbReference>
<protein>
    <recommendedName>
        <fullName evidence="6">RRM domain-containing protein</fullName>
    </recommendedName>
</protein>
<evidence type="ECO:0000313" key="7">
    <source>
        <dbReference type="EMBL" id="KKF97094.1"/>
    </source>
</evidence>
<gene>
    <name evidence="7" type="ORF">CFO_g543</name>
</gene>
<evidence type="ECO:0000259" key="6">
    <source>
        <dbReference type="PROSITE" id="PS50102"/>
    </source>
</evidence>
<comment type="caution">
    <text evidence="7">The sequence shown here is derived from an EMBL/GenBank/DDBJ whole genome shotgun (WGS) entry which is preliminary data.</text>
</comment>
<dbReference type="AlphaFoldDB" id="A0A0F8DMN9"/>
<dbReference type="GO" id="GO:0071004">
    <property type="term" value="C:U2-type prespliceosome"/>
    <property type="evidence" value="ECO:0007669"/>
    <property type="project" value="TreeGrafter"/>
</dbReference>
<reference evidence="7 8" key="1">
    <citation type="submission" date="2015-04" db="EMBL/GenBank/DDBJ databases">
        <title>Genome sequence of Ceratocystis platani, a major pathogen of plane trees.</title>
        <authorList>
            <person name="Belbahri L."/>
        </authorList>
    </citation>
    <scope>NUCLEOTIDE SEQUENCE [LARGE SCALE GENOMIC DNA]</scope>
    <source>
        <strain evidence="7 8">CFO</strain>
    </source>
</reference>
<dbReference type="InterPro" id="IPR035979">
    <property type="entry name" value="RBD_domain_sf"/>
</dbReference>
<dbReference type="SUPFAM" id="SSF54928">
    <property type="entry name" value="RNA-binding domain, RBD"/>
    <property type="match status" value="1"/>
</dbReference>
<dbReference type="EMBL" id="LBBL01000018">
    <property type="protein sequence ID" value="KKF97094.1"/>
    <property type="molecule type" value="Genomic_DNA"/>
</dbReference>
<dbReference type="InterPro" id="IPR022023">
    <property type="entry name" value="U1snRNP70_N"/>
</dbReference>
<dbReference type="OrthoDB" id="4207594at2759"/>
<dbReference type="InterPro" id="IPR000504">
    <property type="entry name" value="RRM_dom"/>
</dbReference>
<dbReference type="GO" id="GO:0071011">
    <property type="term" value="C:precatalytic spliceosome"/>
    <property type="evidence" value="ECO:0007669"/>
    <property type="project" value="TreeGrafter"/>
</dbReference>
<dbReference type="GO" id="GO:0005685">
    <property type="term" value="C:U1 snRNP"/>
    <property type="evidence" value="ECO:0007669"/>
    <property type="project" value="TreeGrafter"/>
</dbReference>
<dbReference type="PANTHER" id="PTHR13952">
    <property type="entry name" value="U1 SMALL NUCLEAR RIBONUCLEOPROTEIN 70 KD"/>
    <property type="match status" value="1"/>
</dbReference>
<feature type="domain" description="RRM" evidence="6">
    <location>
        <begin position="99"/>
        <end position="190"/>
    </location>
</feature>
<name>A0A0F8DMN9_CERFI</name>
<keyword evidence="4" id="KW-0687">Ribonucleoprotein</keyword>
<dbReference type="SMART" id="SM00360">
    <property type="entry name" value="RRM"/>
    <property type="match status" value="1"/>
</dbReference>
<keyword evidence="8" id="KW-1185">Reference proteome</keyword>
<dbReference type="Proteomes" id="UP000034841">
    <property type="component" value="Unassembled WGS sequence"/>
</dbReference>